<dbReference type="GO" id="GO:0032259">
    <property type="term" value="P:methylation"/>
    <property type="evidence" value="ECO:0007669"/>
    <property type="project" value="UniProtKB-KW"/>
</dbReference>
<organism evidence="1 2">
    <name type="scientific">Trichococcus shcherbakoviae</name>
    <dbReference type="NCBI Taxonomy" id="2094020"/>
    <lineage>
        <taxon>Bacteria</taxon>
        <taxon>Bacillati</taxon>
        <taxon>Bacillota</taxon>
        <taxon>Bacilli</taxon>
        <taxon>Lactobacillales</taxon>
        <taxon>Carnobacteriaceae</taxon>
        <taxon>Trichococcus</taxon>
    </lineage>
</organism>
<evidence type="ECO:0000313" key="1">
    <source>
        <dbReference type="EMBL" id="SYZ78435.1"/>
    </source>
</evidence>
<dbReference type="AlphaFoldDB" id="A0A383TE68"/>
<dbReference type="Gene3D" id="3.40.50.150">
    <property type="entry name" value="Vaccinia Virus protein VP39"/>
    <property type="match status" value="1"/>
</dbReference>
<keyword evidence="1" id="KW-0489">Methyltransferase</keyword>
<keyword evidence="1" id="KW-0808">Transferase</keyword>
<gene>
    <name evidence="1" type="ORF">TART1_1219</name>
</gene>
<dbReference type="EMBL" id="UNRR01000018">
    <property type="protein sequence ID" value="SYZ78435.1"/>
    <property type="molecule type" value="Genomic_DNA"/>
</dbReference>
<dbReference type="Pfam" id="PF04816">
    <property type="entry name" value="TrmK"/>
    <property type="match status" value="1"/>
</dbReference>
<name>A0A383TE68_9LACT</name>
<reference evidence="2" key="1">
    <citation type="submission" date="2018-05" db="EMBL/GenBank/DDBJ databases">
        <authorList>
            <person name="Strepis N."/>
        </authorList>
    </citation>
    <scope>NUCLEOTIDE SEQUENCE [LARGE SCALE GENOMIC DNA]</scope>
</reference>
<dbReference type="PANTHER" id="PTHR38451:SF1">
    <property type="entry name" value="TRNA (ADENINE(22)-N(1))-METHYLTRANSFERASE"/>
    <property type="match status" value="1"/>
</dbReference>
<dbReference type="SUPFAM" id="SSF53335">
    <property type="entry name" value="S-adenosyl-L-methionine-dependent methyltransferases"/>
    <property type="match status" value="1"/>
</dbReference>
<accession>A0A383TE68</accession>
<dbReference type="PIRSF" id="PIRSF018637">
    <property type="entry name" value="TrmK"/>
    <property type="match status" value="1"/>
</dbReference>
<sequence length="235" mass="26280">MLNNQQLSVRLETVAGFVPGNARLADIGSDHAYLPCVLAAREVVSFALAGEVVKGPFESAAEQIRTSGVGDRVSARLGDGMDVIEPTDHIDVVTICGMGGDLISKILEKGRLKDKLVGVERLILQPNNGEKKLREWLIAHQYKIIDETILEENGKIYEIIVAENAETAETYSDLEYSFGRFLLQNKNETFRKKWLSEIDKCQYILDSMQKASNNLNEKEQQVINKVNEIKEVLKS</sequence>
<dbReference type="InterPro" id="IPR006901">
    <property type="entry name" value="TrmK"/>
</dbReference>
<dbReference type="Proteomes" id="UP000262072">
    <property type="component" value="Unassembled WGS sequence"/>
</dbReference>
<dbReference type="PANTHER" id="PTHR38451">
    <property type="entry name" value="TRNA (ADENINE(22)-N(1))-METHYLTRANSFERASE"/>
    <property type="match status" value="1"/>
</dbReference>
<dbReference type="GO" id="GO:0160105">
    <property type="term" value="F:tRNA (adenine(22)-N1)-methyltransferase activity"/>
    <property type="evidence" value="ECO:0007669"/>
    <property type="project" value="InterPro"/>
</dbReference>
<protein>
    <submittedName>
        <fullName evidence="1">S-adenosyl-l-methionine-dependent methyltransferase</fullName>
    </submittedName>
</protein>
<dbReference type="InterPro" id="IPR029063">
    <property type="entry name" value="SAM-dependent_MTases_sf"/>
</dbReference>
<evidence type="ECO:0000313" key="2">
    <source>
        <dbReference type="Proteomes" id="UP000262072"/>
    </source>
</evidence>
<dbReference type="Gene3D" id="1.10.287.1890">
    <property type="match status" value="1"/>
</dbReference>
<proteinExistence type="predicted"/>